<evidence type="ECO:0000313" key="3">
    <source>
        <dbReference type="Proteomes" id="UP000694240"/>
    </source>
</evidence>
<organism evidence="1 3">
    <name type="scientific">Arabidopsis thaliana x Arabidopsis arenosa</name>
    <dbReference type="NCBI Taxonomy" id="1240361"/>
    <lineage>
        <taxon>Eukaryota</taxon>
        <taxon>Viridiplantae</taxon>
        <taxon>Streptophyta</taxon>
        <taxon>Embryophyta</taxon>
        <taxon>Tracheophyta</taxon>
        <taxon>Spermatophyta</taxon>
        <taxon>Magnoliopsida</taxon>
        <taxon>eudicotyledons</taxon>
        <taxon>Gunneridae</taxon>
        <taxon>Pentapetalae</taxon>
        <taxon>rosids</taxon>
        <taxon>malvids</taxon>
        <taxon>Brassicales</taxon>
        <taxon>Brassicaceae</taxon>
        <taxon>Camelineae</taxon>
        <taxon>Arabidopsis</taxon>
    </lineage>
</organism>
<evidence type="ECO:0000313" key="2">
    <source>
        <dbReference type="EMBL" id="KAG7602187.1"/>
    </source>
</evidence>
<sequence length="32" mass="3634">MISDTDLIGFLNLPIKVTAMNDKTQKHSDYHS</sequence>
<comment type="caution">
    <text evidence="1">The sequence shown here is derived from an EMBL/GenBank/DDBJ whole genome shotgun (WGS) entry which is preliminary data.</text>
</comment>
<dbReference type="AlphaFoldDB" id="A0A8T1ZLQ7"/>
<gene>
    <name evidence="1" type="ORF">ISN45_Aa05g010130</name>
    <name evidence="2" type="ORF">ISN45_At05g012800</name>
</gene>
<proteinExistence type="predicted"/>
<dbReference type="EMBL" id="JAEFBK010000010">
    <property type="protein sequence ID" value="KAG7559415.1"/>
    <property type="molecule type" value="Genomic_DNA"/>
</dbReference>
<accession>A0A8T1ZLQ7</accession>
<keyword evidence="3" id="KW-1185">Reference proteome</keyword>
<dbReference type="Proteomes" id="UP000694240">
    <property type="component" value="Chromosome 10"/>
</dbReference>
<name>A0A8T1ZLQ7_9BRAS</name>
<dbReference type="Proteomes" id="UP000694240">
    <property type="component" value="Chromosome 5"/>
</dbReference>
<dbReference type="EMBL" id="JAEFBK010000005">
    <property type="protein sequence ID" value="KAG7602187.1"/>
    <property type="molecule type" value="Genomic_DNA"/>
</dbReference>
<protein>
    <submittedName>
        <fullName evidence="1">Uncharacterized protein</fullName>
    </submittedName>
</protein>
<evidence type="ECO:0000313" key="1">
    <source>
        <dbReference type="EMBL" id="KAG7559415.1"/>
    </source>
</evidence>
<reference evidence="1 3" key="1">
    <citation type="submission" date="2020-12" db="EMBL/GenBank/DDBJ databases">
        <title>Concerted genomic and epigenomic changes stabilize Arabidopsis allopolyploids.</title>
        <authorList>
            <person name="Chen Z."/>
        </authorList>
    </citation>
    <scope>NUCLEOTIDE SEQUENCE [LARGE SCALE GENOMIC DNA]</scope>
    <source>
        <strain evidence="1">Allo738</strain>
        <tissue evidence="1">Leaf</tissue>
    </source>
</reference>